<gene>
    <name evidence="3" type="ORF">E3P99_01895</name>
</gene>
<dbReference type="PANTHER" id="PTHR37283">
    <property type="entry name" value="PH DOMAIN-CONTAINING PROTEIN YHR131C"/>
    <property type="match status" value="1"/>
</dbReference>
<name>A0A4T0FN57_9BASI</name>
<dbReference type="Gene3D" id="2.30.29.30">
    <property type="entry name" value="Pleckstrin-homology domain (PH domain)/Phosphotyrosine-binding domain (PTB)"/>
    <property type="match status" value="1"/>
</dbReference>
<sequence>MPTLMKNLFKKRTQQNEHSTDHKDDIEQQHIASAVRAALVPPRRGSLYDNLGGMDSDTSPIIPVDNGTSIKNNSSTENVNDSMKADKHASNFSSQPSNSARNSEEDDHSEPQQRHIEDNEEPQRVSHTDHPPIYSEQLQQHQNPDGDDSNDTDTQYAEVLAPPDLSTFSPIPSKLSFIMSPCIPKINAGVSTPKGLSLPPFSPFNPLAQPPPIRDQLGGHGVHGTPPTSPRDVRRAARQLPTLARGSADLPPLPLSADAGPPGQENGDISESEDIDSEESTEDEDGEDEDVNEYSQRPGTQRAPTTTDYFSLTPTSNVQTPRPTAPLSPGLNGASQHKSSSVLPPKLNQRTASSVSVQQRSRQNTQSTVDGGARTSEESVRDNSRSPEALRRLTSSIMLTAVDPHAQAPVPSTQISIPNRTTSHKDVTQLNKPDALDPQKLSVASPRVYARHMSRSLTDLSALQPPSTDEMGVGLHPSTSAGPELAGKGKEKAEPPAIEQLIESSSSTREIGVGTSPPVTPAAVQSAQMEQERRNWKDVIQNTPLSPPPPLTPLSAHGTPSAAKRRMSLPNMMVAPPQYDEVALRETIFGGIRRLIIPREEEGREHLPSYRCGIHIEGLMPRKMEFTSPGNQARDRTWRRVYVVLHGTVLKVYKADKWDHERAMLSSEIHDLKEADQDSVYVHQPPPADAPIPPVPALPQILAQRPSFQNHINAPPNNVRYSPTLLRTYSLQNAESGLAADYIKRRNVIRVRLLSDKGVKEQFLIQAYDQSSVIDWIEALQAATNVSLDLDNRPMPKLTTLPRRRRRRRVRQEDLASGNTDAIEAAQTEAAIQASMRSSQAAANANNTINSDSVSTRSAGFRANIRNSIRRNASQLRSTTSVNNL</sequence>
<feature type="compositionally biased region" description="Basic and acidic residues" evidence="1">
    <location>
        <begin position="375"/>
        <end position="388"/>
    </location>
</feature>
<protein>
    <recommendedName>
        <fullName evidence="2">PH domain-containing protein</fullName>
    </recommendedName>
</protein>
<dbReference type="AlphaFoldDB" id="A0A4T0FN57"/>
<evidence type="ECO:0000313" key="4">
    <source>
        <dbReference type="Proteomes" id="UP000310189"/>
    </source>
</evidence>
<organism evidence="3 4">
    <name type="scientific">Wallemia hederae</name>
    <dbReference type="NCBI Taxonomy" id="1540922"/>
    <lineage>
        <taxon>Eukaryota</taxon>
        <taxon>Fungi</taxon>
        <taxon>Dikarya</taxon>
        <taxon>Basidiomycota</taxon>
        <taxon>Wallemiomycotina</taxon>
        <taxon>Wallemiomycetes</taxon>
        <taxon>Wallemiales</taxon>
        <taxon>Wallemiaceae</taxon>
        <taxon>Wallemia</taxon>
    </lineage>
</organism>
<dbReference type="PANTHER" id="PTHR37283:SF1">
    <property type="entry name" value="PH DOMAIN-CONTAINING PROTEIN YHR131C"/>
    <property type="match status" value="1"/>
</dbReference>
<feature type="compositionally biased region" description="Polar residues" evidence="1">
    <location>
        <begin position="333"/>
        <end position="342"/>
    </location>
</feature>
<dbReference type="SUPFAM" id="SSF50729">
    <property type="entry name" value="PH domain-like"/>
    <property type="match status" value="1"/>
</dbReference>
<feature type="compositionally biased region" description="Low complexity" evidence="1">
    <location>
        <begin position="349"/>
        <end position="369"/>
    </location>
</feature>
<feature type="region of interest" description="Disordered" evidence="1">
    <location>
        <begin position="792"/>
        <end position="822"/>
    </location>
</feature>
<dbReference type="Pfam" id="PF15410">
    <property type="entry name" value="PH_9"/>
    <property type="match status" value="1"/>
</dbReference>
<keyword evidence="4" id="KW-1185">Reference proteome</keyword>
<evidence type="ECO:0000256" key="1">
    <source>
        <dbReference type="SAM" id="MobiDB-lite"/>
    </source>
</evidence>
<feature type="compositionally biased region" description="Basic and acidic residues" evidence="1">
    <location>
        <begin position="109"/>
        <end position="130"/>
    </location>
</feature>
<feature type="compositionally biased region" description="Basic and acidic residues" evidence="1">
    <location>
        <begin position="14"/>
        <end position="28"/>
    </location>
</feature>
<dbReference type="InterPro" id="IPR011993">
    <property type="entry name" value="PH-like_dom_sf"/>
</dbReference>
<comment type="caution">
    <text evidence="3">The sequence shown here is derived from an EMBL/GenBank/DDBJ whole genome shotgun (WGS) entry which is preliminary data.</text>
</comment>
<feature type="domain" description="PH" evidence="2">
    <location>
        <begin position="613"/>
        <end position="785"/>
    </location>
</feature>
<proteinExistence type="predicted"/>
<dbReference type="PROSITE" id="PS50003">
    <property type="entry name" value="PH_DOMAIN"/>
    <property type="match status" value="1"/>
</dbReference>
<dbReference type="SMART" id="SM00233">
    <property type="entry name" value="PH"/>
    <property type="match status" value="1"/>
</dbReference>
<feature type="compositionally biased region" description="Pro residues" evidence="1">
    <location>
        <begin position="201"/>
        <end position="213"/>
    </location>
</feature>
<reference evidence="3 4" key="1">
    <citation type="submission" date="2019-03" db="EMBL/GenBank/DDBJ databases">
        <title>Sequencing 23 genomes of Wallemia ichthyophaga.</title>
        <authorList>
            <person name="Gostincar C."/>
        </authorList>
    </citation>
    <scope>NUCLEOTIDE SEQUENCE [LARGE SCALE GENOMIC DNA]</scope>
    <source>
        <strain evidence="3 4">EXF-5753</strain>
    </source>
</reference>
<feature type="region of interest" description="Disordered" evidence="1">
    <location>
        <begin position="461"/>
        <end position="561"/>
    </location>
</feature>
<dbReference type="InterPro" id="IPR001849">
    <property type="entry name" value="PH_domain"/>
</dbReference>
<feature type="compositionally biased region" description="Polar residues" evidence="1">
    <location>
        <begin position="90"/>
        <end position="101"/>
    </location>
</feature>
<dbReference type="Proteomes" id="UP000310189">
    <property type="component" value="Unassembled WGS sequence"/>
</dbReference>
<feature type="compositionally biased region" description="Polar residues" evidence="1">
    <location>
        <begin position="66"/>
        <end position="81"/>
    </location>
</feature>
<feature type="compositionally biased region" description="Polar residues" evidence="1">
    <location>
        <begin position="294"/>
        <end position="322"/>
    </location>
</feature>
<evidence type="ECO:0000313" key="3">
    <source>
        <dbReference type="EMBL" id="TIA89799.1"/>
    </source>
</evidence>
<dbReference type="InterPro" id="IPR041681">
    <property type="entry name" value="PH_9"/>
</dbReference>
<feature type="region of interest" description="Disordered" evidence="1">
    <location>
        <begin position="201"/>
        <end position="388"/>
    </location>
</feature>
<feature type="compositionally biased region" description="Acidic residues" evidence="1">
    <location>
        <begin position="268"/>
        <end position="292"/>
    </location>
</feature>
<evidence type="ECO:0000259" key="2">
    <source>
        <dbReference type="PROSITE" id="PS50003"/>
    </source>
</evidence>
<accession>A0A4T0FN57</accession>
<dbReference type="OrthoDB" id="5865767at2759"/>
<dbReference type="EMBL" id="SPNW01000024">
    <property type="protein sequence ID" value="TIA89799.1"/>
    <property type="molecule type" value="Genomic_DNA"/>
</dbReference>
<feature type="region of interest" description="Disordered" evidence="1">
    <location>
        <begin position="1"/>
        <end position="130"/>
    </location>
</feature>